<dbReference type="Proteomes" id="UP000287166">
    <property type="component" value="Unassembled WGS sequence"/>
</dbReference>
<organism evidence="2 3">
    <name type="scientific">Sparassis crispa</name>
    <dbReference type="NCBI Taxonomy" id="139825"/>
    <lineage>
        <taxon>Eukaryota</taxon>
        <taxon>Fungi</taxon>
        <taxon>Dikarya</taxon>
        <taxon>Basidiomycota</taxon>
        <taxon>Agaricomycotina</taxon>
        <taxon>Agaricomycetes</taxon>
        <taxon>Polyporales</taxon>
        <taxon>Sparassidaceae</taxon>
        <taxon>Sparassis</taxon>
    </lineage>
</organism>
<reference evidence="2 3" key="1">
    <citation type="journal article" date="2018" name="Sci. Rep.">
        <title>Genome sequence of the cauliflower mushroom Sparassis crispa (Hanabiratake) and its association with beneficial usage.</title>
        <authorList>
            <person name="Kiyama R."/>
            <person name="Furutani Y."/>
            <person name="Kawaguchi K."/>
            <person name="Nakanishi T."/>
        </authorList>
    </citation>
    <scope>NUCLEOTIDE SEQUENCE [LARGE SCALE GENOMIC DNA]</scope>
</reference>
<feature type="region of interest" description="Disordered" evidence="1">
    <location>
        <begin position="68"/>
        <end position="88"/>
    </location>
</feature>
<sequence length="232" mass="24692">MASITAPHSIHGAFGGLSFTPSYAVPAPSVSSPRAAAFAQIPNISLPSGRGTAGHGRARGLSILASRTASAPTEVSTPVARRAPPPPPSRIPYIPPQAEDPFADGPTILPDTDVEMQEVESYGPIIISLPPPPRPHPRSLPASPDFAPSQPAAPVRFESQPLPERQRGRLVASVLLNRGCGYGRPMMRRHFGGAREYVKSGLSRVLVPVEDDAQDDLFRRSPPLQIPLRAPH</sequence>
<dbReference type="STRING" id="139825.A0A401GL24"/>
<proteinExistence type="predicted"/>
<evidence type="ECO:0000313" key="3">
    <source>
        <dbReference type="Proteomes" id="UP000287166"/>
    </source>
</evidence>
<protein>
    <submittedName>
        <fullName evidence="2">Uncharacterized protein</fullName>
    </submittedName>
</protein>
<dbReference type="AlphaFoldDB" id="A0A401GL24"/>
<evidence type="ECO:0000256" key="1">
    <source>
        <dbReference type="SAM" id="MobiDB-lite"/>
    </source>
</evidence>
<name>A0A401GL24_9APHY</name>
<accession>A0A401GL24</accession>
<evidence type="ECO:0000313" key="2">
    <source>
        <dbReference type="EMBL" id="GBE82860.1"/>
    </source>
</evidence>
<keyword evidence="3" id="KW-1185">Reference proteome</keyword>
<dbReference type="OrthoDB" id="2752460at2759"/>
<gene>
    <name evidence="2" type="ORF">SCP_0412470</name>
</gene>
<dbReference type="RefSeq" id="XP_027613773.1">
    <property type="nucleotide sequence ID" value="XM_027757972.1"/>
</dbReference>
<dbReference type="GeneID" id="38779777"/>
<comment type="caution">
    <text evidence="2">The sequence shown here is derived from an EMBL/GenBank/DDBJ whole genome shotgun (WGS) entry which is preliminary data.</text>
</comment>
<dbReference type="InParanoid" id="A0A401GL24"/>
<dbReference type="EMBL" id="BFAD01000004">
    <property type="protein sequence ID" value="GBE82860.1"/>
    <property type="molecule type" value="Genomic_DNA"/>
</dbReference>
<feature type="region of interest" description="Disordered" evidence="1">
    <location>
        <begin position="131"/>
        <end position="154"/>
    </location>
</feature>